<dbReference type="InterPro" id="IPR014001">
    <property type="entry name" value="Helicase_ATP-bd"/>
</dbReference>
<dbReference type="eggNOG" id="COG0553">
    <property type="taxonomic scope" value="Bacteria"/>
</dbReference>
<dbReference type="SUPFAM" id="SSF52540">
    <property type="entry name" value="P-loop containing nucleoside triphosphate hydrolases"/>
    <property type="match status" value="2"/>
</dbReference>
<gene>
    <name evidence="2" type="ordered locus">Rvan_2837</name>
</gene>
<keyword evidence="3" id="KW-1185">Reference proteome</keyword>
<evidence type="ECO:0000313" key="2">
    <source>
        <dbReference type="EMBL" id="ADP72045.1"/>
    </source>
</evidence>
<dbReference type="Proteomes" id="UP000001399">
    <property type="component" value="Chromosome"/>
</dbReference>
<dbReference type="SMART" id="SM00487">
    <property type="entry name" value="DEXDc"/>
    <property type="match status" value="1"/>
</dbReference>
<dbReference type="HOGENOM" id="CLU_000181_8_6_5"/>
<dbReference type="EMBL" id="CP002292">
    <property type="protein sequence ID" value="ADP72045.1"/>
    <property type="molecule type" value="Genomic_DNA"/>
</dbReference>
<evidence type="ECO:0000259" key="1">
    <source>
        <dbReference type="SMART" id="SM00487"/>
    </source>
</evidence>
<feature type="domain" description="Helicase ATP-binding" evidence="1">
    <location>
        <begin position="807"/>
        <end position="1079"/>
    </location>
</feature>
<proteinExistence type="predicted"/>
<dbReference type="Gene3D" id="3.40.50.300">
    <property type="entry name" value="P-loop containing nucleotide triphosphate hydrolases"/>
    <property type="match status" value="2"/>
</dbReference>
<dbReference type="GO" id="GO:0005524">
    <property type="term" value="F:ATP binding"/>
    <property type="evidence" value="ECO:0007669"/>
    <property type="project" value="InterPro"/>
</dbReference>
<dbReference type="STRING" id="648757.Rvan_2837"/>
<reference evidence="3" key="1">
    <citation type="journal article" date="2011" name="J. Bacteriol.">
        <title>Genome sequences of eight morphologically diverse alphaproteobacteria.</title>
        <authorList>
            <consortium name="US DOE Joint Genome Institute"/>
            <person name="Brown P.J."/>
            <person name="Kysela D.T."/>
            <person name="Buechlein A."/>
            <person name="Hemmerich C."/>
            <person name="Brun Y.V."/>
        </authorList>
    </citation>
    <scope>NUCLEOTIDE SEQUENCE [LARGE SCALE GENOMIC DNA]</scope>
    <source>
        <strain evidence="3">ATCC 17100 / ATH 3.1.1 / DSM 162 / LMG 4299</strain>
    </source>
</reference>
<dbReference type="PANTHER" id="PTHR41313:SF1">
    <property type="entry name" value="DNA METHYLASE ADENINE-SPECIFIC DOMAIN-CONTAINING PROTEIN"/>
    <property type="match status" value="1"/>
</dbReference>
<organism evidence="2 3">
    <name type="scientific">Rhodomicrobium vannielii (strain ATCC 17100 / DSM 162 / LMG 4299 / NCIMB 10020 / ATH 3.1.1)</name>
    <dbReference type="NCBI Taxonomy" id="648757"/>
    <lineage>
        <taxon>Bacteria</taxon>
        <taxon>Pseudomonadati</taxon>
        <taxon>Pseudomonadota</taxon>
        <taxon>Alphaproteobacteria</taxon>
        <taxon>Hyphomicrobiales</taxon>
        <taxon>Hyphomicrobiaceae</taxon>
        <taxon>Rhodomicrobium</taxon>
    </lineage>
</organism>
<dbReference type="GO" id="GO:0016787">
    <property type="term" value="F:hydrolase activity"/>
    <property type="evidence" value="ECO:0007669"/>
    <property type="project" value="InterPro"/>
</dbReference>
<dbReference type="InterPro" id="IPR006935">
    <property type="entry name" value="Helicase/UvrB_N"/>
</dbReference>
<sequence>MSERARRNYAITAADAIGQGTPKEKVRANIEAIRILKSLEEDAREPTSDEKQGLVRYTGWGAFAQAIFDKNPYSQAARIWAAERAELQDLLTAEEWASARASTLNAHFTSEAVIKGVWSAVEGFGFDGGRALEPAVGVGHFIGLVPEGLRACTAWSAVELDRLSGRIAKTLYPGADVRIEGFEDSRWPQGYFDLAISNVPFGNYGVRDAKLRHLSIHDYFFVKALDKVRPGGLVVFITSLYTLDKKADAARREMARRADFLGAIRLPGGDKGAFKANAGTEVTADIVFLRRRAEGEEPGGPDWLDLKAIETPDGPIEINRYFADHPAMMLGEMRLERAMYASPTPVLIGQSTPDELKTQIEQAARALPKDAYRVRGDKPVRLIPVVDASLQKEGAYFIEAGKVHQRVAGIAEEQALSAMDRAKLVALIEMRDMVNTLLKPQAASSAGERDALRARLNAAYDRFVARHGPINRTIQTVTNRFKKDGTPVVLRRMPNFAAFRDDPDAFKVAALEDYDEREDTAAKTAIFSRDIIREAPQPEIKSAADALAVSLNETGRVDLALIAKSLNTSEEEAKDALDGAIWLDPAGDVWRTSADYLSGDVVQKLDDARVAAKDDERYGKNIEALECVQPAPLTRVDIRILCGAPWVPPEIYRAFLAEALSVPAEALILNDVSKKWQFTTKPEIPASTEAQYGTSRARAFDIILAALNNGEIRIFDPGPAADSPPTYNASASEEANAKVGAIRELFSGSPETGIEGWVWQDEERARQLEELYNLRFNRLVPTVYDGAHQTMPGLARFINAGPDQEPRPFRLHSHQLNAIWRVVSSGNTLIDHAVGAGKTFTMIGAGQEQRRLGLIRRPMYVVPNHMLEQFAREFLQAYPAAEILVADKEVMSKDKRRAFSARMAAGAHDAIIITHDAFGRIRMSDAAYERFIRDELDGLRDFKAKAEADEGRGSPTVKELEKAARRLEAKLDKLLNQERKDDGITFEELGVDFLFVDEAHAFKNLAFRTRHTRVKGLSGTESQRATDLYLKIRSLEEQRPGRAAVFATGTPVSNTIAEMYTMQRYLQGRLLADYDIDEFDAWAATFGDIVTEVELAPSGRGFRTTRSFSKFVNIPELIALYSRVADTQTPEMLNLPRPKLKAGQVTVVEAELSERELHMMDELVQRAEAIKGKRSEAGGDNMLKILGEGLRLATDIRLLDAQAPINPHGKTVAAVERIAQIWKEGTRPGLCQIVFLDMGVPNSKAGMKAPSAVDEAFGEDADDNEAALPNEIGSSFNLYEDLRARLVQKGIPREEIAFIHEADNDIKKARLFAAVREAQVRILIGSTAKMGVGTNVQRQLVAMHHLDAPWRPADVEQRDGRILRQGNLNSEVEIIRYVTLRSLDAYRWQTLTRKANFIAQLRAGARGVRTAEDIDSPLPEAAMIKAAATGNPLIIEHAELSKELRELEAAKRGQERSVLAAKSAYARLTSKIAAHETAIAGLGADAEQVRASETAAFLLTIGDRRFSERKAAGEALKAIILSKATLAAGQPQKAALQARLRGFLLEAYVRSGANGLSYTIEIERERGYAKQDSYLLSDEIDPAGLLRRFENCIKQVPAVLAAEEQGLTKARADLPRLERQLTATGFARADRLNNAKARIADIEKALQPAAHGAAKNGESTAVQGDTPAHAARWSSVSSLAGLEYSPPSQRAKIALLEAEFSETQARQNGRGRS</sequence>
<dbReference type="SUPFAM" id="SSF53335">
    <property type="entry name" value="S-adenosyl-L-methionine-dependent methyltransferases"/>
    <property type="match status" value="1"/>
</dbReference>
<keyword evidence="2" id="KW-0378">Hydrolase</keyword>
<dbReference type="InterPro" id="IPR027417">
    <property type="entry name" value="P-loop_NTPase"/>
</dbReference>
<name>E3I8R6_RHOVT</name>
<keyword evidence="2" id="KW-0067">ATP-binding</keyword>
<dbReference type="PANTHER" id="PTHR41313">
    <property type="entry name" value="ADENINE-SPECIFIC METHYLTRANSFERASE"/>
    <property type="match status" value="1"/>
</dbReference>
<dbReference type="GO" id="GO:0004386">
    <property type="term" value="F:helicase activity"/>
    <property type="evidence" value="ECO:0007669"/>
    <property type="project" value="UniProtKB-KW"/>
</dbReference>
<dbReference type="InterPro" id="IPR029063">
    <property type="entry name" value="SAM-dependent_MTases_sf"/>
</dbReference>
<protein>
    <submittedName>
        <fullName evidence="2">DEAD-like helicase</fullName>
    </submittedName>
</protein>
<keyword evidence="2" id="KW-0547">Nucleotide-binding</keyword>
<keyword evidence="2" id="KW-0347">Helicase</keyword>
<accession>E3I8R6</accession>
<dbReference type="Gene3D" id="3.40.50.150">
    <property type="entry name" value="Vaccinia Virus protein VP39"/>
    <property type="match status" value="1"/>
</dbReference>
<dbReference type="InterPro" id="IPR052933">
    <property type="entry name" value="DNA_Protect_Modify"/>
</dbReference>
<dbReference type="Pfam" id="PF04851">
    <property type="entry name" value="ResIII"/>
    <property type="match status" value="1"/>
</dbReference>
<dbReference type="KEGG" id="rva:Rvan_2837"/>
<evidence type="ECO:0000313" key="3">
    <source>
        <dbReference type="Proteomes" id="UP000001399"/>
    </source>
</evidence>
<dbReference type="GO" id="GO:0003677">
    <property type="term" value="F:DNA binding"/>
    <property type="evidence" value="ECO:0007669"/>
    <property type="project" value="InterPro"/>
</dbReference>
<dbReference type="eggNOG" id="COG0827">
    <property type="taxonomic scope" value="Bacteria"/>
</dbReference>
<dbReference type="eggNOG" id="COG4646">
    <property type="taxonomic scope" value="Bacteria"/>
</dbReference>